<dbReference type="InterPro" id="IPR036365">
    <property type="entry name" value="PGBD-like_sf"/>
</dbReference>
<reference evidence="2 3" key="1">
    <citation type="journal article" date="2021" name="Sci. Rep.">
        <title>The distribution of antibiotic resistance genes in chicken gut microbiota commensals.</title>
        <authorList>
            <person name="Juricova H."/>
            <person name="Matiasovicova J."/>
            <person name="Kubasova T."/>
            <person name="Cejkova D."/>
            <person name="Rychlik I."/>
        </authorList>
    </citation>
    <scope>NUCLEOTIDE SEQUENCE [LARGE SCALE GENOMIC DNA]</scope>
    <source>
        <strain evidence="2 3">An435</strain>
    </source>
</reference>
<dbReference type="SUPFAM" id="SSF47090">
    <property type="entry name" value="PGBD-like"/>
    <property type="match status" value="3"/>
</dbReference>
<evidence type="ECO:0000313" key="2">
    <source>
        <dbReference type="EMBL" id="MBM6820019.1"/>
    </source>
</evidence>
<feature type="domain" description="Peptidoglycan binding-like" evidence="1">
    <location>
        <begin position="413"/>
        <end position="473"/>
    </location>
</feature>
<dbReference type="Gene3D" id="1.10.101.10">
    <property type="entry name" value="PGBD-like superfamily/PGBD"/>
    <property type="match status" value="3"/>
</dbReference>
<sequence>MNTDTADIFSNKVLKVDSNGKSKPVSLYTYERYLSEEPDASIKPYKTYDAIIISNTLQNKYIKNIPIFAGITSIQKVQMTPKARGLNAIDIIDIPPNGLIASEEVIAEEKIGVKNIAMEASNEKGAKILKEVVIPEYITVHLGSPNSSAQNVTVLFTDYLKNVASSEIYPTWPRAALESNIYAQISFTLNRIYTEWYRSRGYDFDITNSTAYDHYFVNGRNIYDTISEVVDDIFNEYISRIQFKEPLLAQYCNGTTVTCDGLSQWGTVSYADQGYDAFKILQVYYGNNIELRTANYEYGTIQSYPGKALRVGDSGEDVKTIQMQLNRIRKNYPEIPEITNVNGEFNEATKNAVKTFQKIFNLTQDGIVGKQTWYKISQIYVGVKKLAELNSEGEKLPLPETAPTETIRLGAEGENVKIAQYLLAVIGAFYDEILPVKITGKYDNETEESVRSFQRQFNLTVDGIIGPKTWSKLIEVYKTLEPYILDSSGKLIKYPGYVLKKGKKGESVRLIQTWLDAINSKYPFIPAVTVDGIFGDRTREAVMIFQRWAGLVDDGIVGKLTWDKLYEVYRSVV</sequence>
<comment type="caution">
    <text evidence="2">The sequence shown here is derived from an EMBL/GenBank/DDBJ whole genome shotgun (WGS) entry which is preliminary data.</text>
</comment>
<organism evidence="2 3">
    <name type="scientific">Clostridium saudiense</name>
    <dbReference type="NCBI Taxonomy" id="1414720"/>
    <lineage>
        <taxon>Bacteria</taxon>
        <taxon>Bacillati</taxon>
        <taxon>Bacillota</taxon>
        <taxon>Clostridia</taxon>
        <taxon>Eubacteriales</taxon>
        <taxon>Clostridiaceae</taxon>
        <taxon>Clostridium</taxon>
    </lineage>
</organism>
<name>A0ABS2FI27_9CLOT</name>
<dbReference type="EMBL" id="JACJLL010000077">
    <property type="protein sequence ID" value="MBM6820019.1"/>
    <property type="molecule type" value="Genomic_DNA"/>
</dbReference>
<dbReference type="InterPro" id="IPR002477">
    <property type="entry name" value="Peptidoglycan-bd-like"/>
</dbReference>
<dbReference type="InterPro" id="IPR052905">
    <property type="entry name" value="LD-transpeptidase_YkuD-like"/>
</dbReference>
<keyword evidence="3" id="KW-1185">Reference proteome</keyword>
<feature type="domain" description="Peptidoglycan binding-like" evidence="1">
    <location>
        <begin position="505"/>
        <end position="565"/>
    </location>
</feature>
<evidence type="ECO:0000259" key="1">
    <source>
        <dbReference type="Pfam" id="PF01471"/>
    </source>
</evidence>
<gene>
    <name evidence="2" type="ORF">H6A19_11850</name>
</gene>
<proteinExistence type="predicted"/>
<dbReference type="Pfam" id="PF01471">
    <property type="entry name" value="PG_binding_1"/>
    <property type="match status" value="3"/>
</dbReference>
<evidence type="ECO:0000313" key="3">
    <source>
        <dbReference type="Proteomes" id="UP000767334"/>
    </source>
</evidence>
<protein>
    <submittedName>
        <fullName evidence="2">Peptidoglycan-binding protein</fullName>
    </submittedName>
</protein>
<dbReference type="Proteomes" id="UP000767334">
    <property type="component" value="Unassembled WGS sequence"/>
</dbReference>
<accession>A0ABS2FI27</accession>
<dbReference type="PANTHER" id="PTHR41533">
    <property type="entry name" value="L,D-TRANSPEPTIDASE HI_1667-RELATED"/>
    <property type="match status" value="1"/>
</dbReference>
<dbReference type="PANTHER" id="PTHR41533:SF1">
    <property type="entry name" value="L,D-TRANSPEPTIDASE YCBB-RELATED"/>
    <property type="match status" value="1"/>
</dbReference>
<feature type="domain" description="Peptidoglycan binding-like" evidence="1">
    <location>
        <begin position="314"/>
        <end position="375"/>
    </location>
</feature>
<dbReference type="InterPro" id="IPR036366">
    <property type="entry name" value="PGBDSf"/>
</dbReference>